<dbReference type="Pfam" id="PF00702">
    <property type="entry name" value="Hydrolase"/>
    <property type="match status" value="1"/>
</dbReference>
<dbReference type="InterPro" id="IPR027256">
    <property type="entry name" value="P-typ_ATPase_IB"/>
</dbReference>
<evidence type="ECO:0000256" key="10">
    <source>
        <dbReference type="ARBA" id="ARBA00022840"/>
    </source>
</evidence>
<keyword evidence="5 17" id="KW-0812">Transmembrane</keyword>
<evidence type="ECO:0000256" key="16">
    <source>
        <dbReference type="ARBA" id="ARBA00023136"/>
    </source>
</evidence>
<evidence type="ECO:0000256" key="4">
    <source>
        <dbReference type="ARBA" id="ARBA00022448"/>
    </source>
</evidence>
<dbReference type="SFLD" id="SFLDG00002">
    <property type="entry name" value="C1.7:_P-type_atpase_like"/>
    <property type="match status" value="1"/>
</dbReference>
<feature type="domain" description="HMA" evidence="19">
    <location>
        <begin position="331"/>
        <end position="394"/>
    </location>
</feature>
<evidence type="ECO:0000256" key="2">
    <source>
        <dbReference type="ARBA" id="ARBA00006024"/>
    </source>
</evidence>
<dbReference type="Gene3D" id="3.30.70.100">
    <property type="match status" value="2"/>
</dbReference>
<dbReference type="GO" id="GO:0005524">
    <property type="term" value="F:ATP binding"/>
    <property type="evidence" value="ECO:0007669"/>
    <property type="project" value="UniProtKB-UniRule"/>
</dbReference>
<dbReference type="GO" id="GO:0055070">
    <property type="term" value="P:copper ion homeostasis"/>
    <property type="evidence" value="ECO:0007669"/>
    <property type="project" value="TreeGrafter"/>
</dbReference>
<feature type="transmembrane region" description="Helical" evidence="17">
    <location>
        <begin position="1261"/>
        <end position="1286"/>
    </location>
</feature>
<keyword evidence="15" id="KW-0406">Ion transport</keyword>
<dbReference type="NCBIfam" id="TIGR00003">
    <property type="entry name" value="copper ion binding protein"/>
    <property type="match status" value="1"/>
</dbReference>
<dbReference type="PROSITE" id="PS01047">
    <property type="entry name" value="HMA_1"/>
    <property type="match status" value="2"/>
</dbReference>
<evidence type="ECO:0000256" key="17">
    <source>
        <dbReference type="RuleBase" id="RU362081"/>
    </source>
</evidence>
<dbReference type="InterPro" id="IPR018303">
    <property type="entry name" value="ATPase_P-typ_P_site"/>
</dbReference>
<dbReference type="CDD" id="cd02094">
    <property type="entry name" value="P-type_ATPase_Cu-like"/>
    <property type="match status" value="1"/>
</dbReference>
<gene>
    <name evidence="20" type="primary">COPA</name>
    <name evidence="20" type="ORF">TSPGSL018_3924</name>
</gene>
<organism evidence="20">
    <name type="scientific">Tetraselmis sp. GSL018</name>
    <dbReference type="NCBI Taxonomy" id="582737"/>
    <lineage>
        <taxon>Eukaryota</taxon>
        <taxon>Viridiplantae</taxon>
        <taxon>Chlorophyta</taxon>
        <taxon>core chlorophytes</taxon>
        <taxon>Chlorodendrophyceae</taxon>
        <taxon>Chlorodendrales</taxon>
        <taxon>Chlorodendraceae</taxon>
        <taxon>Tetraselmis</taxon>
    </lineage>
</organism>
<feature type="transmembrane region" description="Helical" evidence="17">
    <location>
        <begin position="863"/>
        <end position="882"/>
    </location>
</feature>
<keyword evidence="10 17" id="KW-0067">ATP-binding</keyword>
<dbReference type="GO" id="GO:0012505">
    <property type="term" value="C:endomembrane system"/>
    <property type="evidence" value="ECO:0007669"/>
    <property type="project" value="UniProtKB-SubCell"/>
</dbReference>
<feature type="domain" description="HMA" evidence="19">
    <location>
        <begin position="503"/>
        <end position="569"/>
    </location>
</feature>
<dbReference type="NCBIfam" id="TIGR01525">
    <property type="entry name" value="ATPase-IB_hvy"/>
    <property type="match status" value="1"/>
</dbReference>
<dbReference type="InterPro" id="IPR023214">
    <property type="entry name" value="HAD_sf"/>
</dbReference>
<dbReference type="Gene3D" id="3.40.1110.10">
    <property type="entry name" value="Calcium-transporting ATPase, cytoplasmic domain N"/>
    <property type="match status" value="2"/>
</dbReference>
<dbReference type="InterPro" id="IPR044492">
    <property type="entry name" value="P_typ_ATPase_HD_dom"/>
</dbReference>
<evidence type="ECO:0000256" key="14">
    <source>
        <dbReference type="ARBA" id="ARBA00023008"/>
    </source>
</evidence>
<keyword evidence="14" id="KW-0186">Copper</keyword>
<feature type="transmembrane region" description="Helical" evidence="17">
    <location>
        <begin position="591"/>
        <end position="612"/>
    </location>
</feature>
<dbReference type="PROSITE" id="PS50846">
    <property type="entry name" value="HMA_2"/>
    <property type="match status" value="3"/>
</dbReference>
<dbReference type="InterPro" id="IPR023299">
    <property type="entry name" value="ATPase_P-typ_cyto_dom_N"/>
</dbReference>
<dbReference type="GO" id="GO:0016020">
    <property type="term" value="C:membrane"/>
    <property type="evidence" value="ECO:0007669"/>
    <property type="project" value="UniProtKB-SubCell"/>
</dbReference>
<evidence type="ECO:0000256" key="5">
    <source>
        <dbReference type="ARBA" id="ARBA00022692"/>
    </source>
</evidence>
<dbReference type="NCBIfam" id="TIGR01494">
    <property type="entry name" value="ATPase_P-type"/>
    <property type="match status" value="2"/>
</dbReference>
<feature type="region of interest" description="Disordered" evidence="18">
    <location>
        <begin position="92"/>
        <end position="123"/>
    </location>
</feature>
<evidence type="ECO:0000256" key="1">
    <source>
        <dbReference type="ARBA" id="ARBA00004127"/>
    </source>
</evidence>
<dbReference type="InterPro" id="IPR023298">
    <property type="entry name" value="ATPase_P-typ_TM_dom_sf"/>
</dbReference>
<evidence type="ECO:0000256" key="3">
    <source>
        <dbReference type="ARBA" id="ARBA00012517"/>
    </source>
</evidence>
<evidence type="ECO:0000256" key="12">
    <source>
        <dbReference type="ARBA" id="ARBA00022967"/>
    </source>
</evidence>
<dbReference type="FunFam" id="2.70.150.10:FF:000002">
    <property type="entry name" value="Copper-transporting ATPase 1, putative"/>
    <property type="match status" value="1"/>
</dbReference>
<comment type="subcellular location">
    <subcellularLocation>
        <location evidence="1">Endomembrane system</location>
        <topology evidence="1">Multi-pass membrane protein</topology>
    </subcellularLocation>
    <subcellularLocation>
        <location evidence="17">Membrane</location>
    </subcellularLocation>
</comment>
<comment type="similarity">
    <text evidence="2 17">Belongs to the cation transport ATPase (P-type) (TC 3.A.3) family. Type IB subfamily.</text>
</comment>
<keyword evidence="12" id="KW-1278">Translocase</keyword>
<dbReference type="InterPro" id="IPR017969">
    <property type="entry name" value="Heavy-metal-associated_CS"/>
</dbReference>
<dbReference type="PRINTS" id="PR00119">
    <property type="entry name" value="CATATPASE"/>
</dbReference>
<dbReference type="SFLD" id="SFLDF00027">
    <property type="entry name" value="p-type_atpase"/>
    <property type="match status" value="1"/>
</dbReference>
<feature type="transmembrane region" description="Helical" evidence="17">
    <location>
        <begin position="1233"/>
        <end position="1255"/>
    </location>
</feature>
<dbReference type="Pfam" id="PF00122">
    <property type="entry name" value="E1-E2_ATPase"/>
    <property type="match status" value="1"/>
</dbReference>
<keyword evidence="16 17" id="KW-0472">Membrane</keyword>
<dbReference type="GO" id="GO:0005507">
    <property type="term" value="F:copper ion binding"/>
    <property type="evidence" value="ECO:0007669"/>
    <property type="project" value="InterPro"/>
</dbReference>
<dbReference type="InterPro" id="IPR036163">
    <property type="entry name" value="HMA_dom_sf"/>
</dbReference>
<sequence length="1326" mass="138878">MLFPRLVVLPAASQGSGRCSCRSEGCRVRAMSSEWSPASRPSPVWFMPLSRIGSPLFGSTRTLLRSRCRGSRRPSTRAQRCRWRRSLAPLATSSGSLRRRPPVRPPPPSAPAAKAGSFRVEPQGGPNEREILLRLATVAGGGALSADAAVRELEAVSGVTAVELGRQTGEGGGISIREVKVFYDTQRPVCLEDLQVAATKGGADGAEVIDVSHALEGVRFGEIAEHIHGEVSQIVLMVNGLRSKRCAAVVAQSLETVKGVSSVSVVGPEPSGVCPTERAPGDAAPEDDPQRKVLVTLERGSDVTPDMLRDAVERWAPHCCGRVQPVVPGASQVLLRLSGVDTTDKARALSAAVAQVPGVVFESISIADQEALVIGNPSFAMLIEAVRSEGYRAEVTQLVSKPIPPPRRDPSLQAVPSAQGGLKKATLRIGGMTCSSCSSTVEHAVGALAGVHSVKVNLLTEKATVEYDPSAISAESIAEEVEDVGFEASVQDDEGGHQEPKVATARIIIGDMSCSSCANSVEAVLRSQAGVSSAAVNFAIGKATVTFDSSKVGLRSLVEAVEAAGYSAAPETWDLGGGETARKGLSESQKWAVYFAWALVCALPIASITMGLKHLHVGDSVLTAAIFSGFSVENAICLVLATASQFGPPGLKFYKDSFHGVMRCAPNMALLVSLGTTVSFIYGAYGILSALRSGDALRWPDDYFEVSADLIAFITLGKWLEARAKGATSRVLHKLLELKPQTATLLTVDDEGQVTREREIPAEQLQVGDLLKVVRGSSVPADGVVVVGTAEVDESMLTGESMPVVKTVDDKILGATVVREGTVFLRVTSTGTDTVLSQIVRMIEDAQASKPPIQAMADAVSRVFVPAIVATSAAVFAGWLLAAELGAVPQDWMGERTPLAFALNMGIATMVVACPCAMGLAVPTAIMVGTGVAARNGVLIKEGEAIEHARKVTAVIFDKTGTLTEGKPRVTDVCGFDHKVPLDEIVRLVGAAETNSEHPLGRAIVAYAEERARRARAGVGRDDGDVRLGTPTGFLAESGKGLQCKVDGRHIAVGTRAWMLEMKAKGFSDRVQSVVERLEGEGKTAVLAAVDLEVAAVLAVADAPRPESADVLRKLNSMKISTWMVTGDNQRTASSIAESLGISKDCVMAEVLPGNKARKVSSLQEAGQVVAMVGDGINDAPALAQADLGIAVGNGTDIAIEAASMVLMGGQITSIVAAIDVSRAIYRRIWINFGWAFVYNLVLIPAAAGAAFPLIGATLPAWAAGAAMAMSSVSVVVSSLLLNVYTPPLLARPSPRRGASPVKALDQVVVEGAAGELSRPLLQSSD</sequence>
<name>A0A061RC54_9CHLO</name>
<dbReference type="InterPro" id="IPR036412">
    <property type="entry name" value="HAD-like_sf"/>
</dbReference>
<evidence type="ECO:0000256" key="11">
    <source>
        <dbReference type="ARBA" id="ARBA00022842"/>
    </source>
</evidence>
<dbReference type="InterPro" id="IPR008250">
    <property type="entry name" value="ATPase_P-typ_transduc_dom_A_sf"/>
</dbReference>
<proteinExistence type="inferred from homology"/>
<feature type="transmembrane region" description="Helical" evidence="17">
    <location>
        <begin position="668"/>
        <end position="691"/>
    </location>
</feature>
<dbReference type="CDD" id="cd00371">
    <property type="entry name" value="HMA"/>
    <property type="match status" value="2"/>
</dbReference>
<dbReference type="SUPFAM" id="SSF55008">
    <property type="entry name" value="HMA, heavy metal-associated domain"/>
    <property type="match status" value="3"/>
</dbReference>
<feature type="transmembrane region" description="Helical" evidence="17">
    <location>
        <begin position="624"/>
        <end position="647"/>
    </location>
</feature>
<keyword evidence="8 17" id="KW-0547">Nucleotide-binding</keyword>
<dbReference type="SFLD" id="SFLDS00003">
    <property type="entry name" value="Haloacid_Dehalogenase"/>
    <property type="match status" value="1"/>
</dbReference>
<keyword evidence="4" id="KW-0813">Transport</keyword>
<dbReference type="InterPro" id="IPR001757">
    <property type="entry name" value="P_typ_ATPase"/>
</dbReference>
<evidence type="ECO:0000256" key="8">
    <source>
        <dbReference type="ARBA" id="ARBA00022741"/>
    </source>
</evidence>
<dbReference type="FunFam" id="3.30.70.100:FF:000001">
    <property type="entry name" value="ATPase copper transporting beta"/>
    <property type="match status" value="2"/>
</dbReference>
<dbReference type="PRINTS" id="PR00942">
    <property type="entry name" value="CUATPASEI"/>
</dbReference>
<evidence type="ECO:0000256" key="15">
    <source>
        <dbReference type="ARBA" id="ARBA00023065"/>
    </source>
</evidence>
<dbReference type="PANTHER" id="PTHR43520:SF8">
    <property type="entry name" value="P-TYPE CU(+) TRANSPORTER"/>
    <property type="match status" value="1"/>
</dbReference>
<dbReference type="EC" id="7.2.2.8" evidence="3"/>
<dbReference type="Gene3D" id="2.70.150.10">
    <property type="entry name" value="Calcium-transporting ATPase, cytoplasmic transduction domain A"/>
    <property type="match status" value="1"/>
</dbReference>
<evidence type="ECO:0000256" key="9">
    <source>
        <dbReference type="ARBA" id="ARBA00022796"/>
    </source>
</evidence>
<feature type="transmembrane region" description="Helical" evidence="17">
    <location>
        <begin position="902"/>
        <end position="926"/>
    </location>
</feature>
<accession>A0A061RC54</accession>
<dbReference type="PANTHER" id="PTHR43520">
    <property type="entry name" value="ATP7, ISOFORM B"/>
    <property type="match status" value="1"/>
</dbReference>
<feature type="region of interest" description="Disordered" evidence="18">
    <location>
        <begin position="268"/>
        <end position="288"/>
    </location>
</feature>
<dbReference type="EMBL" id="GBEZ01015644">
    <property type="protein sequence ID" value="JAC70537.1"/>
    <property type="molecule type" value="Transcribed_RNA"/>
</dbReference>
<dbReference type="GO" id="GO:0016887">
    <property type="term" value="F:ATP hydrolysis activity"/>
    <property type="evidence" value="ECO:0007669"/>
    <property type="project" value="InterPro"/>
</dbReference>
<evidence type="ECO:0000256" key="6">
    <source>
        <dbReference type="ARBA" id="ARBA00022723"/>
    </source>
</evidence>
<dbReference type="Pfam" id="PF00403">
    <property type="entry name" value="HMA"/>
    <property type="match status" value="2"/>
</dbReference>
<keyword evidence="13 17" id="KW-1133">Transmembrane helix</keyword>
<dbReference type="GO" id="GO:0043682">
    <property type="term" value="F:P-type divalent copper transporter activity"/>
    <property type="evidence" value="ECO:0007669"/>
    <property type="project" value="TreeGrafter"/>
</dbReference>
<dbReference type="InterPro" id="IPR006121">
    <property type="entry name" value="HMA_dom"/>
</dbReference>
<protein>
    <recommendedName>
        <fullName evidence="3">P-type Cu(+) transporter</fullName>
        <ecNumber evidence="3">7.2.2.8</ecNumber>
    </recommendedName>
</protein>
<evidence type="ECO:0000256" key="13">
    <source>
        <dbReference type="ARBA" id="ARBA00022989"/>
    </source>
</evidence>
<keyword evidence="6 17" id="KW-0479">Metal-binding</keyword>
<evidence type="ECO:0000313" key="20">
    <source>
        <dbReference type="EMBL" id="JAC70537.1"/>
    </source>
</evidence>
<evidence type="ECO:0000259" key="19">
    <source>
        <dbReference type="PROSITE" id="PS50846"/>
    </source>
</evidence>
<keyword evidence="11" id="KW-0460">Magnesium</keyword>
<dbReference type="InterPro" id="IPR006122">
    <property type="entry name" value="HMA_Cu_ion-bd"/>
</dbReference>
<dbReference type="SUPFAM" id="SSF81665">
    <property type="entry name" value="Calcium ATPase, transmembrane domain M"/>
    <property type="match status" value="1"/>
</dbReference>
<dbReference type="InterPro" id="IPR059000">
    <property type="entry name" value="ATPase_P-type_domA"/>
</dbReference>
<dbReference type="SUPFAM" id="SSF56784">
    <property type="entry name" value="HAD-like"/>
    <property type="match status" value="1"/>
</dbReference>
<evidence type="ECO:0000256" key="7">
    <source>
        <dbReference type="ARBA" id="ARBA00022737"/>
    </source>
</evidence>
<reference evidence="20" key="1">
    <citation type="submission" date="2014-05" db="EMBL/GenBank/DDBJ databases">
        <title>The transcriptome of the halophilic microalga Tetraselmis sp. GSL018 isolated from the Great Salt Lake, Utah.</title>
        <authorList>
            <person name="Jinkerson R.E."/>
            <person name="D'Adamo S."/>
            <person name="Posewitz M.C."/>
        </authorList>
    </citation>
    <scope>NUCLEOTIDE SEQUENCE</scope>
    <source>
        <strain evidence="20">GSL018</strain>
    </source>
</reference>
<dbReference type="GO" id="GO:0140581">
    <property type="term" value="F:P-type monovalent copper transporter activity"/>
    <property type="evidence" value="ECO:0007669"/>
    <property type="project" value="UniProtKB-EC"/>
</dbReference>
<dbReference type="Gene3D" id="3.40.50.1000">
    <property type="entry name" value="HAD superfamily/HAD-like"/>
    <property type="match status" value="1"/>
</dbReference>
<dbReference type="SUPFAM" id="SSF81653">
    <property type="entry name" value="Calcium ATPase, transduction domain A"/>
    <property type="match status" value="1"/>
</dbReference>
<feature type="domain" description="HMA" evidence="19">
    <location>
        <begin position="423"/>
        <end position="489"/>
    </location>
</feature>
<keyword evidence="7" id="KW-0677">Repeat</keyword>
<evidence type="ECO:0000256" key="18">
    <source>
        <dbReference type="SAM" id="MobiDB-lite"/>
    </source>
</evidence>
<dbReference type="PROSITE" id="PS00154">
    <property type="entry name" value="ATPASE_E1_E2"/>
    <property type="match status" value="1"/>
</dbReference>
<keyword evidence="9" id="KW-0187">Copper transport</keyword>